<keyword evidence="1" id="KW-1133">Transmembrane helix</keyword>
<organism evidence="2 3">
    <name type="scientific">Syncephalastrum racemosum</name>
    <name type="common">Filamentous fungus</name>
    <dbReference type="NCBI Taxonomy" id="13706"/>
    <lineage>
        <taxon>Eukaryota</taxon>
        <taxon>Fungi</taxon>
        <taxon>Fungi incertae sedis</taxon>
        <taxon>Mucoromycota</taxon>
        <taxon>Mucoromycotina</taxon>
        <taxon>Mucoromycetes</taxon>
        <taxon>Mucorales</taxon>
        <taxon>Syncephalastraceae</taxon>
        <taxon>Syncephalastrum</taxon>
    </lineage>
</organism>
<proteinExistence type="predicted"/>
<keyword evidence="1" id="KW-0812">Transmembrane</keyword>
<reference evidence="2 3" key="1">
    <citation type="submission" date="2016-07" db="EMBL/GenBank/DDBJ databases">
        <title>Pervasive Adenine N6-methylation of Active Genes in Fungi.</title>
        <authorList>
            <consortium name="DOE Joint Genome Institute"/>
            <person name="Mondo S.J."/>
            <person name="Dannebaum R.O."/>
            <person name="Kuo R.C."/>
            <person name="Labutti K."/>
            <person name="Haridas S."/>
            <person name="Kuo A."/>
            <person name="Salamov A."/>
            <person name="Ahrendt S.R."/>
            <person name="Lipzen A."/>
            <person name="Sullivan W."/>
            <person name="Andreopoulos W.B."/>
            <person name="Clum A."/>
            <person name="Lindquist E."/>
            <person name="Daum C."/>
            <person name="Ramamoorthy G.K."/>
            <person name="Gryganskyi A."/>
            <person name="Culley D."/>
            <person name="Magnuson J.K."/>
            <person name="James T.Y."/>
            <person name="O'Malley M.A."/>
            <person name="Stajich J.E."/>
            <person name="Spatafora J.W."/>
            <person name="Visel A."/>
            <person name="Grigoriev I.V."/>
        </authorList>
    </citation>
    <scope>NUCLEOTIDE SEQUENCE [LARGE SCALE GENOMIC DNA]</scope>
    <source>
        <strain evidence="2 3">NRRL 2496</strain>
    </source>
</reference>
<accession>A0A1X2HIH9</accession>
<keyword evidence="3" id="KW-1185">Reference proteome</keyword>
<gene>
    <name evidence="2" type="ORF">BCR43DRAFT_488371</name>
</gene>
<keyword evidence="1" id="KW-0472">Membrane</keyword>
<dbReference type="AlphaFoldDB" id="A0A1X2HIH9"/>
<protein>
    <submittedName>
        <fullName evidence="2">Uncharacterized protein</fullName>
    </submittedName>
</protein>
<evidence type="ECO:0000256" key="1">
    <source>
        <dbReference type="SAM" id="Phobius"/>
    </source>
</evidence>
<dbReference type="Proteomes" id="UP000242180">
    <property type="component" value="Unassembled WGS sequence"/>
</dbReference>
<comment type="caution">
    <text evidence="2">The sequence shown here is derived from an EMBL/GenBank/DDBJ whole genome shotgun (WGS) entry which is preliminary data.</text>
</comment>
<sequence length="95" mass="11141">MCNLYRKKERPRLWRACAPILILLDRFLVCVPWGFFLYPILRPMFFALLDMIQVNKQTSGVRHISISGLKKCRHHRSALLIFLGRSGKQIIVNES</sequence>
<dbReference type="InParanoid" id="A0A1X2HIH9"/>
<name>A0A1X2HIH9_SYNRA</name>
<feature type="transmembrane region" description="Helical" evidence="1">
    <location>
        <begin position="20"/>
        <end position="41"/>
    </location>
</feature>
<dbReference type="EMBL" id="MCGN01000003">
    <property type="protein sequence ID" value="ORY98905.1"/>
    <property type="molecule type" value="Genomic_DNA"/>
</dbReference>
<evidence type="ECO:0000313" key="2">
    <source>
        <dbReference type="EMBL" id="ORY98905.1"/>
    </source>
</evidence>
<evidence type="ECO:0000313" key="3">
    <source>
        <dbReference type="Proteomes" id="UP000242180"/>
    </source>
</evidence>